<organism evidence="10 11">
    <name type="scientific">Segniliparus rotundus (strain ATCC BAA-972 / CDC 1076 / CIP 108378 / DSM 44985 / JCM 13578)</name>
    <dbReference type="NCBI Taxonomy" id="640132"/>
    <lineage>
        <taxon>Bacteria</taxon>
        <taxon>Bacillati</taxon>
        <taxon>Actinomycetota</taxon>
        <taxon>Actinomycetes</taxon>
        <taxon>Mycobacteriales</taxon>
        <taxon>Segniliparaceae</taxon>
        <taxon>Segniliparus</taxon>
    </lineage>
</organism>
<evidence type="ECO:0000256" key="1">
    <source>
        <dbReference type="ARBA" id="ARBA00004496"/>
    </source>
</evidence>
<dbReference type="EMBL" id="CP001958">
    <property type="protein sequence ID" value="ADG99000.1"/>
    <property type="molecule type" value="Genomic_DNA"/>
</dbReference>
<keyword evidence="11" id="KW-1185">Reference proteome</keyword>
<keyword evidence="7" id="KW-0131">Cell cycle</keyword>
<accession>D6ZC31</accession>
<dbReference type="GO" id="GO:0051301">
    <property type="term" value="P:cell division"/>
    <property type="evidence" value="ECO:0007669"/>
    <property type="project" value="UniProtKB-KW"/>
</dbReference>
<feature type="region of interest" description="Disordered" evidence="9">
    <location>
        <begin position="1"/>
        <end position="20"/>
    </location>
</feature>
<evidence type="ECO:0000256" key="7">
    <source>
        <dbReference type="ARBA" id="ARBA00023306"/>
    </source>
</evidence>
<dbReference type="PANTHER" id="PTHR35794:SF2">
    <property type="entry name" value="CELL DIVISION PROTEIN DIVIVA"/>
    <property type="match status" value="1"/>
</dbReference>
<comment type="similarity">
    <text evidence="2">Belongs to the DivIVA family.</text>
</comment>
<dbReference type="GO" id="GO:0005737">
    <property type="term" value="C:cytoplasm"/>
    <property type="evidence" value="ECO:0007669"/>
    <property type="project" value="UniProtKB-SubCell"/>
</dbReference>
<evidence type="ECO:0000256" key="3">
    <source>
        <dbReference type="ARBA" id="ARBA00018787"/>
    </source>
</evidence>
<dbReference type="InterPro" id="IPR007793">
    <property type="entry name" value="DivIVA_fam"/>
</dbReference>
<keyword evidence="4" id="KW-0963">Cytoplasm</keyword>
<evidence type="ECO:0000256" key="9">
    <source>
        <dbReference type="SAM" id="MobiDB-lite"/>
    </source>
</evidence>
<evidence type="ECO:0000256" key="4">
    <source>
        <dbReference type="ARBA" id="ARBA00022490"/>
    </source>
</evidence>
<dbReference type="HOGENOM" id="CLU_1853837_0_0_11"/>
<dbReference type="OrthoDB" id="5198800at2"/>
<reference evidence="10 11" key="1">
    <citation type="journal article" date="2010" name="Stand. Genomic Sci.">
        <title>Complete genome sequence of Segniliparus rotundus type strain (CDC 1076).</title>
        <authorList>
            <person name="Sikorski J."/>
            <person name="Lapidus A."/>
            <person name="Copeland A."/>
            <person name="Misra M."/>
            <person name="Glavina Del Rio T."/>
            <person name="Nolan M."/>
            <person name="Lucas S."/>
            <person name="Chen F."/>
            <person name="Tice H."/>
            <person name="Cheng J.F."/>
            <person name="Jando M."/>
            <person name="Schneider S."/>
            <person name="Bruce D."/>
            <person name="Goodwin L."/>
            <person name="Pitluck S."/>
            <person name="Liolios K."/>
            <person name="Mikhailova N."/>
            <person name="Pati A."/>
            <person name="Ivanova N."/>
            <person name="Mavromatis K."/>
            <person name="Chen A."/>
            <person name="Palaniappan K."/>
            <person name="Chertkov O."/>
            <person name="Land M."/>
            <person name="Hauser L."/>
            <person name="Chang Y.J."/>
            <person name="Jeffries C.D."/>
            <person name="Brettin T."/>
            <person name="Detter J.C."/>
            <person name="Han C."/>
            <person name="Rohde M."/>
            <person name="Goker M."/>
            <person name="Bristow J."/>
            <person name="Eisen J.A."/>
            <person name="Markowitz V."/>
            <person name="Hugenholtz P."/>
            <person name="Kyrpides N.C."/>
            <person name="Klenk H.P."/>
        </authorList>
    </citation>
    <scope>NUCLEOTIDE SEQUENCE [LARGE SCALE GENOMIC DNA]</scope>
    <source>
        <strain evidence="11">ATCC BAA-972 / CDC 1076 / CIP 108378 / DSM 44985 / JCM 13578</strain>
    </source>
</reference>
<evidence type="ECO:0000256" key="2">
    <source>
        <dbReference type="ARBA" id="ARBA00009008"/>
    </source>
</evidence>
<sequence length="136" mass="14739">MRLTPEDVHNIAFGSPPEGFQGYNPEDVDVFVDLLEESVRLYRDDIVKLEARVAELEAQNAQRPAGATNAAGGFPPVEPGADPVSLLLLPRHVIRQLLTQAQAESERLLGEFAARAAQTGHSSPLRPAVTIFVADE</sequence>
<dbReference type="PANTHER" id="PTHR35794">
    <property type="entry name" value="CELL DIVISION PROTEIN DIVIVA"/>
    <property type="match status" value="1"/>
</dbReference>
<dbReference type="eggNOG" id="COG3599">
    <property type="taxonomic scope" value="Bacteria"/>
</dbReference>
<dbReference type="Proteomes" id="UP000002247">
    <property type="component" value="Chromosome"/>
</dbReference>
<evidence type="ECO:0000256" key="6">
    <source>
        <dbReference type="ARBA" id="ARBA00023054"/>
    </source>
</evidence>
<keyword evidence="6" id="KW-0175">Coiled coil</keyword>
<dbReference type="NCBIfam" id="TIGR03544">
    <property type="entry name" value="DivI1A_domain"/>
    <property type="match status" value="1"/>
</dbReference>
<dbReference type="InterPro" id="IPR019933">
    <property type="entry name" value="DivIVA_domain"/>
</dbReference>
<keyword evidence="5" id="KW-0132">Cell division</keyword>
<evidence type="ECO:0000256" key="5">
    <source>
        <dbReference type="ARBA" id="ARBA00022618"/>
    </source>
</evidence>
<gene>
    <name evidence="10" type="ordered locus">Srot_2563</name>
</gene>
<evidence type="ECO:0000313" key="11">
    <source>
        <dbReference type="Proteomes" id="UP000002247"/>
    </source>
</evidence>
<evidence type="ECO:0000256" key="8">
    <source>
        <dbReference type="ARBA" id="ARBA00031737"/>
    </source>
</evidence>
<evidence type="ECO:0000313" key="10">
    <source>
        <dbReference type="EMBL" id="ADG99000.1"/>
    </source>
</evidence>
<dbReference type="STRING" id="640132.Srot_2563"/>
<dbReference type="KEGG" id="srt:Srot_2563"/>
<protein>
    <recommendedName>
        <fullName evidence="3">Cell wall synthesis protein Wag31</fullName>
    </recommendedName>
    <alternativeName>
        <fullName evidence="8">Antigen 84</fullName>
    </alternativeName>
</protein>
<dbReference type="Gene3D" id="6.10.250.660">
    <property type="match status" value="1"/>
</dbReference>
<comment type="subcellular location">
    <subcellularLocation>
        <location evidence="1">Cytoplasm</location>
    </subcellularLocation>
</comment>
<name>D6ZC31_SEGRD</name>
<proteinExistence type="inferred from homology"/>
<dbReference type="RefSeq" id="WP_013139449.1">
    <property type="nucleotide sequence ID" value="NC_014168.1"/>
</dbReference>
<dbReference type="AlphaFoldDB" id="D6ZC31"/>
<feature type="region of interest" description="Disordered" evidence="9">
    <location>
        <begin position="58"/>
        <end position="77"/>
    </location>
</feature>